<feature type="compositionally biased region" description="Basic residues" evidence="1">
    <location>
        <begin position="50"/>
        <end position="76"/>
    </location>
</feature>
<evidence type="ECO:0000313" key="2">
    <source>
        <dbReference type="EMBL" id="CAA9492668.1"/>
    </source>
</evidence>
<feature type="non-terminal residue" evidence="2">
    <location>
        <position position="1"/>
    </location>
</feature>
<feature type="compositionally biased region" description="Basic and acidic residues" evidence="1">
    <location>
        <begin position="39"/>
        <end position="49"/>
    </location>
</feature>
<organism evidence="2">
    <name type="scientific">uncultured Solirubrobacteraceae bacterium</name>
    <dbReference type="NCBI Taxonomy" id="1162706"/>
    <lineage>
        <taxon>Bacteria</taxon>
        <taxon>Bacillati</taxon>
        <taxon>Actinomycetota</taxon>
        <taxon>Thermoleophilia</taxon>
        <taxon>Solirubrobacterales</taxon>
        <taxon>Solirubrobacteraceae</taxon>
        <taxon>environmental samples</taxon>
    </lineage>
</organism>
<feature type="compositionally biased region" description="Basic residues" evidence="1">
    <location>
        <begin position="1"/>
        <end position="13"/>
    </location>
</feature>
<feature type="region of interest" description="Disordered" evidence="1">
    <location>
        <begin position="1"/>
        <end position="134"/>
    </location>
</feature>
<proteinExistence type="predicted"/>
<dbReference type="AlphaFoldDB" id="A0A6J4S8G9"/>
<reference evidence="2" key="1">
    <citation type="submission" date="2020-02" db="EMBL/GenBank/DDBJ databases">
        <authorList>
            <person name="Meier V. D."/>
        </authorList>
    </citation>
    <scope>NUCLEOTIDE SEQUENCE</scope>
    <source>
        <strain evidence="2">AVDCRST_MAG13</strain>
    </source>
</reference>
<dbReference type="EMBL" id="CADCVO010000285">
    <property type="protein sequence ID" value="CAA9492668.1"/>
    <property type="molecule type" value="Genomic_DNA"/>
</dbReference>
<feature type="compositionally biased region" description="Basic and acidic residues" evidence="1">
    <location>
        <begin position="77"/>
        <end position="94"/>
    </location>
</feature>
<feature type="compositionally biased region" description="Basic residues" evidence="1">
    <location>
        <begin position="97"/>
        <end position="112"/>
    </location>
</feature>
<keyword evidence="2" id="KW-0808">Transferase</keyword>
<dbReference type="GO" id="GO:0004550">
    <property type="term" value="F:nucleoside diphosphate kinase activity"/>
    <property type="evidence" value="ECO:0007669"/>
    <property type="project" value="UniProtKB-EC"/>
</dbReference>
<feature type="compositionally biased region" description="Low complexity" evidence="1">
    <location>
        <begin position="25"/>
        <end position="38"/>
    </location>
</feature>
<feature type="compositionally biased region" description="Basic and acidic residues" evidence="1">
    <location>
        <begin position="123"/>
        <end position="134"/>
    </location>
</feature>
<feature type="non-terminal residue" evidence="2">
    <location>
        <position position="134"/>
    </location>
</feature>
<name>A0A6J4S8G9_9ACTN</name>
<gene>
    <name evidence="2" type="ORF">AVDCRST_MAG13-1819</name>
</gene>
<protein>
    <submittedName>
        <fullName evidence="2">Nucleoside diphosphate kinase</fullName>
        <ecNumber evidence="2">2.7.4.6</ecNumber>
    </submittedName>
</protein>
<sequence length="134" mass="15394">GTHPHPRQARRLRPRADRRDHRPLRAQGPDPGGPQAPDDLPRDRGDPLRRARRAPLLRRAGRLHHERPARRPHPRGPGRDQGRPPAHRRDEPPRGHPGLHPRRLRHRGRHEHGPRLGLPGVRRARDRDLVSGAL</sequence>
<keyword evidence="2" id="KW-0418">Kinase</keyword>
<accession>A0A6J4S8G9</accession>
<evidence type="ECO:0000256" key="1">
    <source>
        <dbReference type="SAM" id="MobiDB-lite"/>
    </source>
</evidence>
<dbReference type="EC" id="2.7.4.6" evidence="2"/>